<gene>
    <name evidence="1" type="ORF">NDI38_13725</name>
</gene>
<sequence>MFVGLTASPALISKPLSFARSTIAPQFSSETLGKLLSPGATVGFQLRASGTAHSASVR</sequence>
<organism evidence="1 2">
    <name type="scientific">Stenomitos frigidus AS-A4</name>
    <dbReference type="NCBI Taxonomy" id="2933935"/>
    <lineage>
        <taxon>Bacteria</taxon>
        <taxon>Bacillati</taxon>
        <taxon>Cyanobacteriota</taxon>
        <taxon>Cyanophyceae</taxon>
        <taxon>Leptolyngbyales</taxon>
        <taxon>Leptolyngbyaceae</taxon>
        <taxon>Stenomitos</taxon>
    </lineage>
</organism>
<name>A0ABV0KJY3_9CYAN</name>
<comment type="caution">
    <text evidence="1">The sequence shown here is derived from an EMBL/GenBank/DDBJ whole genome shotgun (WGS) entry which is preliminary data.</text>
</comment>
<keyword evidence="2" id="KW-1185">Reference proteome</keyword>
<dbReference type="RefSeq" id="WP_190446468.1">
    <property type="nucleotide sequence ID" value="NZ_JAMPLM010000011.1"/>
</dbReference>
<dbReference type="EMBL" id="JAMPLM010000011">
    <property type="protein sequence ID" value="MEP1059500.1"/>
    <property type="molecule type" value="Genomic_DNA"/>
</dbReference>
<accession>A0ABV0KJY3</accession>
<proteinExistence type="predicted"/>
<evidence type="ECO:0000313" key="2">
    <source>
        <dbReference type="Proteomes" id="UP001476950"/>
    </source>
</evidence>
<reference evidence="1 2" key="1">
    <citation type="submission" date="2022-04" db="EMBL/GenBank/DDBJ databases">
        <title>Positive selection, recombination, and allopatry shape intraspecific diversity of widespread and dominant cyanobacteria.</title>
        <authorList>
            <person name="Wei J."/>
            <person name="Shu W."/>
            <person name="Hu C."/>
        </authorList>
    </citation>
    <scope>NUCLEOTIDE SEQUENCE [LARGE SCALE GENOMIC DNA]</scope>
    <source>
        <strain evidence="1 2">AS-A4</strain>
    </source>
</reference>
<dbReference type="Proteomes" id="UP001476950">
    <property type="component" value="Unassembled WGS sequence"/>
</dbReference>
<protein>
    <submittedName>
        <fullName evidence="1">Uncharacterized protein</fullName>
    </submittedName>
</protein>
<evidence type="ECO:0000313" key="1">
    <source>
        <dbReference type="EMBL" id="MEP1059500.1"/>
    </source>
</evidence>